<dbReference type="Proteomes" id="UP000460435">
    <property type="component" value="Unassembled WGS sequence"/>
</dbReference>
<dbReference type="Pfam" id="PF07702">
    <property type="entry name" value="UTRA"/>
    <property type="match status" value="1"/>
</dbReference>
<dbReference type="Pfam" id="PF00392">
    <property type="entry name" value="GntR"/>
    <property type="match status" value="1"/>
</dbReference>
<dbReference type="InterPro" id="IPR036388">
    <property type="entry name" value="WH-like_DNA-bd_sf"/>
</dbReference>
<dbReference type="GO" id="GO:0003677">
    <property type="term" value="F:DNA binding"/>
    <property type="evidence" value="ECO:0007669"/>
    <property type="project" value="UniProtKB-KW"/>
</dbReference>
<evidence type="ECO:0000313" key="5">
    <source>
        <dbReference type="EMBL" id="NDL57450.1"/>
    </source>
</evidence>
<dbReference type="Gene3D" id="3.40.1410.10">
    <property type="entry name" value="Chorismate lyase-like"/>
    <property type="match status" value="1"/>
</dbReference>
<dbReference type="PRINTS" id="PR00035">
    <property type="entry name" value="HTHGNTR"/>
</dbReference>
<dbReference type="PANTHER" id="PTHR44846:SF1">
    <property type="entry name" value="MANNOSYL-D-GLYCERATE TRANSPORT_METABOLISM SYSTEM REPRESSOR MNGR-RELATED"/>
    <property type="match status" value="1"/>
</dbReference>
<comment type="caution">
    <text evidence="5">The sequence shown here is derived from an EMBL/GenBank/DDBJ whole genome shotgun (WGS) entry which is preliminary data.</text>
</comment>
<dbReference type="InterPro" id="IPR028978">
    <property type="entry name" value="Chorismate_lyase_/UTRA_dom_sf"/>
</dbReference>
<dbReference type="SMART" id="SM00345">
    <property type="entry name" value="HTH_GNTR"/>
    <property type="match status" value="1"/>
</dbReference>
<dbReference type="AlphaFoldDB" id="A0A7K3M2H1"/>
<dbReference type="SUPFAM" id="SSF64288">
    <property type="entry name" value="Chorismate lyase-like"/>
    <property type="match status" value="1"/>
</dbReference>
<protein>
    <submittedName>
        <fullName evidence="5">UTRA domain-containing protein</fullName>
    </submittedName>
</protein>
<keyword evidence="1" id="KW-0805">Transcription regulation</keyword>
<evidence type="ECO:0000256" key="2">
    <source>
        <dbReference type="ARBA" id="ARBA00023125"/>
    </source>
</evidence>
<keyword evidence="2" id="KW-0238">DNA-binding</keyword>
<dbReference type="RefSeq" id="WP_162450162.1">
    <property type="nucleotide sequence ID" value="NZ_WLZY01000003.1"/>
</dbReference>
<evidence type="ECO:0000256" key="3">
    <source>
        <dbReference type="ARBA" id="ARBA00023163"/>
    </source>
</evidence>
<dbReference type="InterPro" id="IPR050679">
    <property type="entry name" value="Bact_HTH_transcr_reg"/>
</dbReference>
<keyword evidence="6" id="KW-1185">Reference proteome</keyword>
<dbReference type="InterPro" id="IPR000524">
    <property type="entry name" value="Tscrpt_reg_HTH_GntR"/>
</dbReference>
<dbReference type="PANTHER" id="PTHR44846">
    <property type="entry name" value="MANNOSYL-D-GLYCERATE TRANSPORT/METABOLISM SYSTEM REPRESSOR MNGR-RELATED"/>
    <property type="match status" value="1"/>
</dbReference>
<dbReference type="CDD" id="cd07377">
    <property type="entry name" value="WHTH_GntR"/>
    <property type="match status" value="1"/>
</dbReference>
<organism evidence="5 6">
    <name type="scientific">Phytoactinopolyspora mesophila</name>
    <dbReference type="NCBI Taxonomy" id="2650750"/>
    <lineage>
        <taxon>Bacteria</taxon>
        <taxon>Bacillati</taxon>
        <taxon>Actinomycetota</taxon>
        <taxon>Actinomycetes</taxon>
        <taxon>Jiangellales</taxon>
        <taxon>Jiangellaceae</taxon>
        <taxon>Phytoactinopolyspora</taxon>
    </lineage>
</organism>
<dbReference type="SUPFAM" id="SSF46785">
    <property type="entry name" value="Winged helix' DNA-binding domain"/>
    <property type="match status" value="1"/>
</dbReference>
<evidence type="ECO:0000259" key="4">
    <source>
        <dbReference type="PROSITE" id="PS50949"/>
    </source>
</evidence>
<dbReference type="InterPro" id="IPR011663">
    <property type="entry name" value="UTRA"/>
</dbReference>
<dbReference type="EMBL" id="WLZY01000003">
    <property type="protein sequence ID" value="NDL57450.1"/>
    <property type="molecule type" value="Genomic_DNA"/>
</dbReference>
<sequence>MSGESKREAVRRALLDLIADLPNWHPLPPERQLAEQLNVARMTLRTVMDELAAEGRVIRQPGRGAFVSSPKLSYPAELTSFSDYVEGRGLKASSRTVEFSIAPAGPQQARQLGISPRDHVVRAVRLRLADGEPMAVERLHVAEARVPGLTAEDLEQHSFYAMLKERWGITVHSGTRVTEATCTDEHESELLGVPLYTPAFLFERTTQDADATVIEFVSSVYRGDRYRFITNFGSAGSPTTITETYNTAAPPGTQL</sequence>
<dbReference type="GO" id="GO:0045892">
    <property type="term" value="P:negative regulation of DNA-templated transcription"/>
    <property type="evidence" value="ECO:0007669"/>
    <property type="project" value="TreeGrafter"/>
</dbReference>
<gene>
    <name evidence="5" type="ORF">F7O44_10235</name>
</gene>
<reference evidence="5 6" key="1">
    <citation type="submission" date="2019-11" db="EMBL/GenBank/DDBJ databases">
        <authorList>
            <person name="Li X.-J."/>
            <person name="Feng X.-M."/>
        </authorList>
    </citation>
    <scope>NUCLEOTIDE SEQUENCE [LARGE SCALE GENOMIC DNA]</scope>
    <source>
        <strain evidence="5 6">XMNu-373</strain>
    </source>
</reference>
<dbReference type="SMART" id="SM00866">
    <property type="entry name" value="UTRA"/>
    <property type="match status" value="1"/>
</dbReference>
<proteinExistence type="predicted"/>
<evidence type="ECO:0000313" key="6">
    <source>
        <dbReference type="Proteomes" id="UP000460435"/>
    </source>
</evidence>
<dbReference type="PROSITE" id="PS50949">
    <property type="entry name" value="HTH_GNTR"/>
    <property type="match status" value="1"/>
</dbReference>
<dbReference type="Gene3D" id="1.10.10.10">
    <property type="entry name" value="Winged helix-like DNA-binding domain superfamily/Winged helix DNA-binding domain"/>
    <property type="match status" value="1"/>
</dbReference>
<dbReference type="GO" id="GO:0003700">
    <property type="term" value="F:DNA-binding transcription factor activity"/>
    <property type="evidence" value="ECO:0007669"/>
    <property type="project" value="InterPro"/>
</dbReference>
<feature type="domain" description="HTH gntR-type" evidence="4">
    <location>
        <begin position="3"/>
        <end position="70"/>
    </location>
</feature>
<accession>A0A7K3M2H1</accession>
<keyword evidence="3" id="KW-0804">Transcription</keyword>
<dbReference type="InterPro" id="IPR036390">
    <property type="entry name" value="WH_DNA-bd_sf"/>
</dbReference>
<name>A0A7K3M2H1_9ACTN</name>
<evidence type="ECO:0000256" key="1">
    <source>
        <dbReference type="ARBA" id="ARBA00023015"/>
    </source>
</evidence>